<dbReference type="GO" id="GO:0008484">
    <property type="term" value="F:sulfuric ester hydrolase activity"/>
    <property type="evidence" value="ECO:0007669"/>
    <property type="project" value="TreeGrafter"/>
</dbReference>
<dbReference type="GO" id="GO:0005737">
    <property type="term" value="C:cytoplasm"/>
    <property type="evidence" value="ECO:0007669"/>
    <property type="project" value="TreeGrafter"/>
</dbReference>
<sequence>MTGISPHVSGLYDNRQKMRQRMPDAELLPKHFSNHGYWSAGSGKLLHYFIDADSWDEYYPPKETCDGPSLVLLLNNAEADWPHVSISYLGRSGNYGRSGRRYRYIACDNGDEEVYDIETDRYEWTNLAAKPGFAEKIAELKSHVPDNFAKYEGASIDSLPKLKWIPLNDKKAPASESDSPKFDVHFTNKRGKPVRMFQMNDEGVLKPYGTLETGWSKPACGAPRSRLDDRRFR</sequence>
<proteinExistence type="predicted"/>
<dbReference type="AlphaFoldDB" id="A0A517NM87"/>
<name>A0A517NM87_9BACT</name>
<reference evidence="3 4" key="1">
    <citation type="submission" date="2019-02" db="EMBL/GenBank/DDBJ databases">
        <title>Deep-cultivation of Planctomycetes and their phenomic and genomic characterization uncovers novel biology.</title>
        <authorList>
            <person name="Wiegand S."/>
            <person name="Jogler M."/>
            <person name="Boedeker C."/>
            <person name="Pinto D."/>
            <person name="Vollmers J."/>
            <person name="Rivas-Marin E."/>
            <person name="Kohn T."/>
            <person name="Peeters S.H."/>
            <person name="Heuer A."/>
            <person name="Rast P."/>
            <person name="Oberbeckmann S."/>
            <person name="Bunk B."/>
            <person name="Jeske O."/>
            <person name="Meyerdierks A."/>
            <person name="Storesund J.E."/>
            <person name="Kallscheuer N."/>
            <person name="Luecker S."/>
            <person name="Lage O.M."/>
            <person name="Pohl T."/>
            <person name="Merkel B.J."/>
            <person name="Hornburger P."/>
            <person name="Mueller R.-W."/>
            <person name="Bruemmer F."/>
            <person name="Labrenz M."/>
            <person name="Spormann A.M."/>
            <person name="Op den Camp H."/>
            <person name="Overmann J."/>
            <person name="Amann R."/>
            <person name="Jetten M.S.M."/>
            <person name="Mascher T."/>
            <person name="Medema M.H."/>
            <person name="Devos D.P."/>
            <person name="Kaster A.-K."/>
            <person name="Ovreas L."/>
            <person name="Rohde M."/>
            <person name="Galperin M.Y."/>
            <person name="Jogler C."/>
        </authorList>
    </citation>
    <scope>NUCLEOTIDE SEQUENCE [LARGE SCALE GENOMIC DNA]</scope>
    <source>
        <strain evidence="3 4">K23_9</strain>
    </source>
</reference>
<evidence type="ECO:0000256" key="1">
    <source>
        <dbReference type="ARBA" id="ARBA00022723"/>
    </source>
</evidence>
<dbReference type="SUPFAM" id="SSF53649">
    <property type="entry name" value="Alkaline phosphatase-like"/>
    <property type="match status" value="2"/>
</dbReference>
<keyword evidence="1" id="KW-0479">Metal-binding</keyword>
<dbReference type="PANTHER" id="PTHR45953">
    <property type="entry name" value="IDURONATE 2-SULFATASE"/>
    <property type="match status" value="1"/>
</dbReference>
<keyword evidence="4" id="KW-1185">Reference proteome</keyword>
<dbReference type="PANTHER" id="PTHR45953:SF1">
    <property type="entry name" value="IDURONATE 2-SULFATASE"/>
    <property type="match status" value="1"/>
</dbReference>
<dbReference type="RefSeq" id="WP_145415819.1">
    <property type="nucleotide sequence ID" value="NZ_CP036526.1"/>
</dbReference>
<evidence type="ECO:0000313" key="3">
    <source>
        <dbReference type="EMBL" id="QDT08246.1"/>
    </source>
</evidence>
<gene>
    <name evidence="3" type="ORF">K239x_01810</name>
</gene>
<evidence type="ECO:0000256" key="2">
    <source>
        <dbReference type="ARBA" id="ARBA00022801"/>
    </source>
</evidence>
<accession>A0A517NM87</accession>
<dbReference type="InterPro" id="IPR017850">
    <property type="entry name" value="Alkaline_phosphatase_core_sf"/>
</dbReference>
<organism evidence="3 4">
    <name type="scientific">Stieleria marina</name>
    <dbReference type="NCBI Taxonomy" id="1930275"/>
    <lineage>
        <taxon>Bacteria</taxon>
        <taxon>Pseudomonadati</taxon>
        <taxon>Planctomycetota</taxon>
        <taxon>Planctomycetia</taxon>
        <taxon>Pirellulales</taxon>
        <taxon>Pirellulaceae</taxon>
        <taxon>Stieleria</taxon>
    </lineage>
</organism>
<dbReference type="GO" id="GO:0046872">
    <property type="term" value="F:metal ion binding"/>
    <property type="evidence" value="ECO:0007669"/>
    <property type="project" value="UniProtKB-KW"/>
</dbReference>
<dbReference type="EMBL" id="CP036526">
    <property type="protein sequence ID" value="QDT08246.1"/>
    <property type="molecule type" value="Genomic_DNA"/>
</dbReference>
<protein>
    <recommendedName>
        <fullName evidence="5">Arylsulfatase</fullName>
    </recommendedName>
</protein>
<dbReference type="OrthoDB" id="236884at2"/>
<dbReference type="Gene3D" id="3.40.720.10">
    <property type="entry name" value="Alkaline Phosphatase, subunit A"/>
    <property type="match status" value="1"/>
</dbReference>
<dbReference type="Proteomes" id="UP000319817">
    <property type="component" value="Chromosome"/>
</dbReference>
<evidence type="ECO:0008006" key="5">
    <source>
        <dbReference type="Google" id="ProtNLM"/>
    </source>
</evidence>
<keyword evidence="2" id="KW-0378">Hydrolase</keyword>
<evidence type="ECO:0000313" key="4">
    <source>
        <dbReference type="Proteomes" id="UP000319817"/>
    </source>
</evidence>